<evidence type="ECO:0000256" key="1">
    <source>
        <dbReference type="ARBA" id="ARBA00005695"/>
    </source>
</evidence>
<dbReference type="CDD" id="cd08509">
    <property type="entry name" value="PBP2_TmCBP_oligosaccharides_like"/>
    <property type="match status" value="1"/>
</dbReference>
<dbReference type="PANTHER" id="PTHR30290">
    <property type="entry name" value="PERIPLASMIC BINDING COMPONENT OF ABC TRANSPORTER"/>
    <property type="match status" value="1"/>
</dbReference>
<dbReference type="PROSITE" id="PS01040">
    <property type="entry name" value="SBP_BACTERIAL_5"/>
    <property type="match status" value="1"/>
</dbReference>
<name>A0ABS2HNE0_9VIBR</name>
<dbReference type="Gene3D" id="3.40.190.10">
    <property type="entry name" value="Periplasmic binding protein-like II"/>
    <property type="match status" value="1"/>
</dbReference>
<keyword evidence="2 3" id="KW-0732">Signal</keyword>
<dbReference type="SUPFAM" id="SSF53850">
    <property type="entry name" value="Periplasmic binding protein-like II"/>
    <property type="match status" value="1"/>
</dbReference>
<evidence type="ECO:0000313" key="5">
    <source>
        <dbReference type="EMBL" id="MBM7037396.1"/>
    </source>
</evidence>
<dbReference type="RefSeq" id="WP_205158930.1">
    <property type="nucleotide sequence ID" value="NZ_JAFEUM010000005.1"/>
</dbReference>
<dbReference type="InterPro" id="IPR000914">
    <property type="entry name" value="SBP_5_dom"/>
</dbReference>
<protein>
    <submittedName>
        <fullName evidence="5">ABC transporter substrate-binding protein</fullName>
    </submittedName>
</protein>
<evidence type="ECO:0000256" key="2">
    <source>
        <dbReference type="ARBA" id="ARBA00022729"/>
    </source>
</evidence>
<feature type="chain" id="PRO_5047014881" evidence="3">
    <location>
        <begin position="20"/>
        <end position="547"/>
    </location>
</feature>
<comment type="caution">
    <text evidence="5">The sequence shown here is derived from an EMBL/GenBank/DDBJ whole genome shotgun (WGS) entry which is preliminary data.</text>
</comment>
<evidence type="ECO:0000313" key="6">
    <source>
        <dbReference type="Proteomes" id="UP000809621"/>
    </source>
</evidence>
<comment type="similarity">
    <text evidence="1">Belongs to the bacterial solute-binding protein 5 family.</text>
</comment>
<gene>
    <name evidence="5" type="ORF">JQC93_13355</name>
</gene>
<dbReference type="PANTHER" id="PTHR30290:SF38">
    <property type="entry name" value="D,D-DIPEPTIDE-BINDING PERIPLASMIC PROTEIN DDPA-RELATED"/>
    <property type="match status" value="1"/>
</dbReference>
<dbReference type="InterPro" id="IPR030678">
    <property type="entry name" value="Peptide/Ni-bd"/>
</dbReference>
<evidence type="ECO:0000259" key="4">
    <source>
        <dbReference type="Pfam" id="PF00496"/>
    </source>
</evidence>
<organism evidence="5 6">
    <name type="scientific">Vibrio ulleungensis</name>
    <dbReference type="NCBI Taxonomy" id="2807619"/>
    <lineage>
        <taxon>Bacteria</taxon>
        <taxon>Pseudomonadati</taxon>
        <taxon>Pseudomonadota</taxon>
        <taxon>Gammaproteobacteria</taxon>
        <taxon>Vibrionales</taxon>
        <taxon>Vibrionaceae</taxon>
        <taxon>Vibrio</taxon>
    </lineage>
</organism>
<evidence type="ECO:0000256" key="3">
    <source>
        <dbReference type="SAM" id="SignalP"/>
    </source>
</evidence>
<feature type="signal peptide" evidence="3">
    <location>
        <begin position="1"/>
        <end position="19"/>
    </location>
</feature>
<proteinExistence type="inferred from homology"/>
<dbReference type="EMBL" id="JAFEUM010000005">
    <property type="protein sequence ID" value="MBM7037396.1"/>
    <property type="molecule type" value="Genomic_DNA"/>
</dbReference>
<dbReference type="InterPro" id="IPR039424">
    <property type="entry name" value="SBP_5"/>
</dbReference>
<feature type="domain" description="Solute-binding protein family 5" evidence="4">
    <location>
        <begin position="70"/>
        <end position="434"/>
    </location>
</feature>
<dbReference type="Proteomes" id="UP000809621">
    <property type="component" value="Unassembled WGS sequence"/>
</dbReference>
<dbReference type="Gene3D" id="3.90.76.10">
    <property type="entry name" value="Dipeptide-binding Protein, Domain 1"/>
    <property type="match status" value="1"/>
</dbReference>
<sequence length="547" mass="61429">MKKTLTAIVAGGLVSGAFAADNSTPNLRILDEQSTAWTRNFNPWLGGLASTGYAYEPLFLFNQLDSQKEHPWLATSYEISEDLKTLTVDIREGVKWSDGEDFTVEDILFTFEYTKQNPSIDLSGVNTAVSSVEKIDENTIKFHLAEQNAFVHLNVLKTTIIPQHIWSSVEDPTREIVQNPVGTGPFTEIERFTPQIYTQCVNENYWNDDIEIRCLEFPQFSSSDAALEMMSKGSTDWHNIFVPDIDRLYVNSADGNKYWFPSGDGVRLTFNYDTENEGAKKAFNDVEFRKAASLAMDREAMRDLGAYGYVKLGNSATNLSGSLSSWKDDVAEKTWAEFNQFDMSKAKQILADAGYKDVTGDGYIENKDGSKLEFMIQVPSGWGAMVNNATIAVEGLREAGIKANLITPETSAYSKNWNGGNFDANIGAGSSASSVWKFYDYTMHSRYAKTGNWWSTAMHNYANQDIDEAIAVLSKTLDSDKQKEIVGEIERHYAENVVQIPLYLNAVWYSYNDSRFTGFFNADNPIAHPATFSENKLLHVRYIKPRS</sequence>
<dbReference type="InterPro" id="IPR023765">
    <property type="entry name" value="SBP_5_CS"/>
</dbReference>
<dbReference type="Gene3D" id="3.10.105.10">
    <property type="entry name" value="Dipeptide-binding Protein, Domain 3"/>
    <property type="match status" value="1"/>
</dbReference>
<reference evidence="5 6" key="1">
    <citation type="submission" date="2021-02" db="EMBL/GenBank/DDBJ databases">
        <authorList>
            <person name="Park J.-S."/>
        </authorList>
    </citation>
    <scope>NUCLEOTIDE SEQUENCE [LARGE SCALE GENOMIC DNA]</scope>
    <source>
        <strain evidence="5 6">188UL20-2</strain>
    </source>
</reference>
<keyword evidence="6" id="KW-1185">Reference proteome</keyword>
<dbReference type="PIRSF" id="PIRSF002741">
    <property type="entry name" value="MppA"/>
    <property type="match status" value="1"/>
</dbReference>
<accession>A0ABS2HNE0</accession>
<dbReference type="Pfam" id="PF00496">
    <property type="entry name" value="SBP_bac_5"/>
    <property type="match status" value="1"/>
</dbReference>